<organism evidence="6 7">
    <name type="scientific">Micavibrio aeruginosavorus (strain ARL-13)</name>
    <dbReference type="NCBI Taxonomy" id="856793"/>
    <lineage>
        <taxon>Bacteria</taxon>
        <taxon>Pseudomonadati</taxon>
        <taxon>Bdellovibrionota</taxon>
        <taxon>Bdellovibrionia</taxon>
        <taxon>Bdellovibrionales</taxon>
        <taxon>Pseudobdellovibrionaceae</taxon>
        <taxon>Micavibrio</taxon>
    </lineage>
</organism>
<keyword evidence="4" id="KW-0472">Membrane</keyword>
<evidence type="ECO:0000256" key="3">
    <source>
        <dbReference type="ARBA" id="ARBA00023315"/>
    </source>
</evidence>
<evidence type="ECO:0000313" key="6">
    <source>
        <dbReference type="EMBL" id="AEP09769.1"/>
    </source>
</evidence>
<dbReference type="SMART" id="SM00563">
    <property type="entry name" value="PlsC"/>
    <property type="match status" value="1"/>
</dbReference>
<feature type="transmembrane region" description="Helical" evidence="4">
    <location>
        <begin position="12"/>
        <end position="32"/>
    </location>
</feature>
<keyword evidence="2 6" id="KW-0808">Transferase</keyword>
<reference evidence="6 7" key="1">
    <citation type="journal article" date="2011" name="BMC Genomics">
        <title>Genomic insights into an obligate epibiotic bacterial predator: Micavibrio aeruginosavorus ARL-13.</title>
        <authorList>
            <person name="Wang Z."/>
            <person name="Kadouri D."/>
            <person name="Wu M."/>
        </authorList>
    </citation>
    <scope>NUCLEOTIDE SEQUENCE [LARGE SCALE GENOMIC DNA]</scope>
    <source>
        <strain evidence="6 7">ARL-13</strain>
    </source>
</reference>
<dbReference type="Pfam" id="PF01553">
    <property type="entry name" value="Acyltransferase"/>
    <property type="match status" value="1"/>
</dbReference>
<dbReference type="HOGENOM" id="CLU_027938_5_1_5"/>
<accession>G2KNC1</accession>
<gene>
    <name evidence="6" type="ordered locus">MICA_1451</name>
</gene>
<feature type="domain" description="Phospholipid/glycerol acyltransferase" evidence="5">
    <location>
        <begin position="76"/>
        <end position="193"/>
    </location>
</feature>
<dbReference type="Proteomes" id="UP000009286">
    <property type="component" value="Chromosome"/>
</dbReference>
<proteinExistence type="predicted"/>
<keyword evidence="4" id="KW-0812">Transmembrane</keyword>
<dbReference type="InterPro" id="IPR002123">
    <property type="entry name" value="Plipid/glycerol_acylTrfase"/>
</dbReference>
<dbReference type="KEGG" id="mai:MICA_1451"/>
<keyword evidence="3 6" id="KW-0012">Acyltransferase</keyword>
<comment type="pathway">
    <text evidence="1">Lipid metabolism.</text>
</comment>
<evidence type="ECO:0000313" key="7">
    <source>
        <dbReference type="Proteomes" id="UP000009286"/>
    </source>
</evidence>
<dbReference type="SUPFAM" id="SSF69593">
    <property type="entry name" value="Glycerol-3-phosphate (1)-acyltransferase"/>
    <property type="match status" value="1"/>
</dbReference>
<dbReference type="AlphaFoldDB" id="G2KNC1"/>
<dbReference type="RefSeq" id="WP_014102992.1">
    <property type="nucleotide sequence ID" value="NC_016026.1"/>
</dbReference>
<evidence type="ECO:0000259" key="5">
    <source>
        <dbReference type="SMART" id="SM00563"/>
    </source>
</evidence>
<keyword evidence="4" id="KW-1133">Transmembrane helix</keyword>
<evidence type="ECO:0000256" key="4">
    <source>
        <dbReference type="SAM" id="Phobius"/>
    </source>
</evidence>
<dbReference type="CDD" id="cd07989">
    <property type="entry name" value="LPLAT_AGPAT-like"/>
    <property type="match status" value="1"/>
</dbReference>
<dbReference type="EMBL" id="CP002382">
    <property type="protein sequence ID" value="AEP09769.1"/>
    <property type="molecule type" value="Genomic_DNA"/>
</dbReference>
<evidence type="ECO:0000256" key="2">
    <source>
        <dbReference type="ARBA" id="ARBA00022679"/>
    </source>
</evidence>
<dbReference type="STRING" id="856793.MICA_1451"/>
<sequence>MKTIEIFLRSTIFNIFFFGVTAIMAISLLPTALLPRRVFMGVVWSWVRVVHILERFILNLDYEVRGLEHFPRDRTVIIAAKHQSAYETFKLHILFNDPAIVLKRELLRIPVWGLYLSKIDPIAINRSERGDALRSLIAALDHVKDQHRPIIIFPQGTRVKYNATPADKPYKAGVARMALQGNIPIVPLAMNTGLFWPKLSWMKRPGRVIFEFLPPIAPEGSASDIMHKLQHDIEERSNALMDEAREKSPWLPR</sequence>
<keyword evidence="7" id="KW-1185">Reference proteome</keyword>
<name>G2KNC1_MICAA</name>
<dbReference type="GO" id="GO:0006654">
    <property type="term" value="P:phosphatidic acid biosynthetic process"/>
    <property type="evidence" value="ECO:0007669"/>
    <property type="project" value="TreeGrafter"/>
</dbReference>
<dbReference type="PANTHER" id="PTHR10434">
    <property type="entry name" value="1-ACYL-SN-GLYCEROL-3-PHOSPHATE ACYLTRANSFERASE"/>
    <property type="match status" value="1"/>
</dbReference>
<protein>
    <submittedName>
        <fullName evidence="6">Acyltransferase family protein</fullName>
    </submittedName>
</protein>
<dbReference type="eggNOG" id="COG0204">
    <property type="taxonomic scope" value="Bacteria"/>
</dbReference>
<dbReference type="PANTHER" id="PTHR10434:SF40">
    <property type="entry name" value="1-ACYL-SN-GLYCEROL-3-PHOSPHATE ACYLTRANSFERASE"/>
    <property type="match status" value="1"/>
</dbReference>
<dbReference type="OrthoDB" id="5290997at2"/>
<dbReference type="GO" id="GO:0003841">
    <property type="term" value="F:1-acylglycerol-3-phosphate O-acyltransferase activity"/>
    <property type="evidence" value="ECO:0007669"/>
    <property type="project" value="TreeGrafter"/>
</dbReference>
<evidence type="ECO:0000256" key="1">
    <source>
        <dbReference type="ARBA" id="ARBA00005189"/>
    </source>
</evidence>